<evidence type="ECO:0000313" key="2">
    <source>
        <dbReference type="Proteomes" id="UP000297549"/>
    </source>
</evidence>
<dbReference type="OrthoDB" id="572467at2"/>
<dbReference type="AlphaFoldDB" id="A0A4Z0Q2F8"/>
<sequence>MPQLVFVYNADTGLVNSVLDLAHKLLSPATYSCALCAVTHGTRVRPEWKAFVGSLPVAARFLHRDEFRAAFPARTQEVLPAVFFQDDAGRLHSFITAAELNKADLLGLMALVEQRLGAAGPGLGQPLPSA</sequence>
<organism evidence="1 2">
    <name type="scientific">Hymenobacter aquaticus</name>
    <dbReference type="NCBI Taxonomy" id="1867101"/>
    <lineage>
        <taxon>Bacteria</taxon>
        <taxon>Pseudomonadati</taxon>
        <taxon>Bacteroidota</taxon>
        <taxon>Cytophagia</taxon>
        <taxon>Cytophagales</taxon>
        <taxon>Hymenobacteraceae</taxon>
        <taxon>Hymenobacter</taxon>
    </lineage>
</organism>
<reference evidence="1 2" key="1">
    <citation type="submission" date="2019-04" db="EMBL/GenBank/DDBJ databases">
        <authorList>
            <person name="Feng G."/>
            <person name="Zhang J."/>
            <person name="Zhu H."/>
        </authorList>
    </citation>
    <scope>NUCLEOTIDE SEQUENCE [LARGE SCALE GENOMIC DNA]</scope>
    <source>
        <strain evidence="1 2">JCM 31653</strain>
    </source>
</reference>
<accession>A0A4Z0Q2F8</accession>
<evidence type="ECO:0000313" key="1">
    <source>
        <dbReference type="EMBL" id="TGE24197.1"/>
    </source>
</evidence>
<name>A0A4Z0Q2F8_9BACT</name>
<dbReference type="Proteomes" id="UP000297549">
    <property type="component" value="Unassembled WGS sequence"/>
</dbReference>
<keyword evidence="2" id="KW-1185">Reference proteome</keyword>
<comment type="caution">
    <text evidence="1">The sequence shown here is derived from an EMBL/GenBank/DDBJ whole genome shotgun (WGS) entry which is preliminary data.</text>
</comment>
<dbReference type="RefSeq" id="WP_135461535.1">
    <property type="nucleotide sequence ID" value="NZ_SRLC01000001.1"/>
</dbReference>
<proteinExistence type="predicted"/>
<evidence type="ECO:0008006" key="3">
    <source>
        <dbReference type="Google" id="ProtNLM"/>
    </source>
</evidence>
<dbReference type="EMBL" id="SRLC01000001">
    <property type="protein sequence ID" value="TGE24197.1"/>
    <property type="molecule type" value="Genomic_DNA"/>
</dbReference>
<gene>
    <name evidence="1" type="ORF">E5K00_03000</name>
</gene>
<protein>
    <recommendedName>
        <fullName evidence="3">GTPase</fullName>
    </recommendedName>
</protein>